<accession>A0A0W1AIQ0</accession>
<organism evidence="2 3">
    <name type="scientific">Legionella worsleiensis</name>
    <dbReference type="NCBI Taxonomy" id="45076"/>
    <lineage>
        <taxon>Bacteria</taxon>
        <taxon>Pseudomonadati</taxon>
        <taxon>Pseudomonadota</taxon>
        <taxon>Gammaproteobacteria</taxon>
        <taxon>Legionellales</taxon>
        <taxon>Legionellaceae</taxon>
        <taxon>Legionella</taxon>
    </lineage>
</organism>
<dbReference type="SUPFAM" id="SSF55729">
    <property type="entry name" value="Acyl-CoA N-acyltransferases (Nat)"/>
    <property type="match status" value="1"/>
</dbReference>
<feature type="domain" description="N-acetyltransferase" evidence="1">
    <location>
        <begin position="130"/>
        <end position="263"/>
    </location>
</feature>
<evidence type="ECO:0000259" key="1">
    <source>
        <dbReference type="PROSITE" id="PS51186"/>
    </source>
</evidence>
<dbReference type="PROSITE" id="PS51186">
    <property type="entry name" value="GNAT"/>
    <property type="match status" value="1"/>
</dbReference>
<dbReference type="EMBL" id="LNZC01000007">
    <property type="protein sequence ID" value="KTD81212.1"/>
    <property type="molecule type" value="Genomic_DNA"/>
</dbReference>
<dbReference type="OrthoDB" id="2350893at2"/>
<dbReference type="CDD" id="cd04301">
    <property type="entry name" value="NAT_SF"/>
    <property type="match status" value="1"/>
</dbReference>
<keyword evidence="3" id="KW-1185">Reference proteome</keyword>
<sequence>MMYITKEQAARMEACIKQTHIEVTQNYINGKTLEINGGAACFSGHDSFLSQVVGWGFYTKPKYFKSEIETIEYFYKERAHRQVDIELCPYVGNDLMRFLCARGYSISEISSVSVLDLSSVKEDEQPGSFYPIRIVPADELNYWARQVAAGFGYPEAQEQFIRYARAKGVVVFGVYDEDRIIAGATLAMHGEVCDLGVASTLPAFRGKGLQKKLLLARLHYARQYGLNTATVTTEPGTISDLNVQKTGFRCAYSRIKMSRTVRS</sequence>
<evidence type="ECO:0000313" key="3">
    <source>
        <dbReference type="Proteomes" id="UP000054662"/>
    </source>
</evidence>
<dbReference type="InterPro" id="IPR000182">
    <property type="entry name" value="GNAT_dom"/>
</dbReference>
<dbReference type="Pfam" id="PF00583">
    <property type="entry name" value="Acetyltransf_1"/>
    <property type="match status" value="1"/>
</dbReference>
<dbReference type="InterPro" id="IPR016181">
    <property type="entry name" value="Acyl_CoA_acyltransferase"/>
</dbReference>
<dbReference type="GO" id="GO:0016747">
    <property type="term" value="F:acyltransferase activity, transferring groups other than amino-acyl groups"/>
    <property type="evidence" value="ECO:0007669"/>
    <property type="project" value="InterPro"/>
</dbReference>
<comment type="caution">
    <text evidence="2">The sequence shown here is derived from an EMBL/GenBank/DDBJ whole genome shotgun (WGS) entry which is preliminary data.</text>
</comment>
<protein>
    <submittedName>
        <fullName evidence="2">Putative Acetyltransferase, GNAT family</fullName>
    </submittedName>
</protein>
<dbReference type="STRING" id="45076.Lwor_0890"/>
<reference evidence="2 3" key="1">
    <citation type="submission" date="2015-11" db="EMBL/GenBank/DDBJ databases">
        <title>Genomic analysis of 38 Legionella species identifies large and diverse effector repertoires.</title>
        <authorList>
            <person name="Burstein D."/>
            <person name="Amaro F."/>
            <person name="Zusman T."/>
            <person name="Lifshitz Z."/>
            <person name="Cohen O."/>
            <person name="Gilbert J.A."/>
            <person name="Pupko T."/>
            <person name="Shuman H.A."/>
            <person name="Segal G."/>
        </authorList>
    </citation>
    <scope>NUCLEOTIDE SEQUENCE [LARGE SCALE GENOMIC DNA]</scope>
    <source>
        <strain evidence="2 3">ATCC 49508</strain>
    </source>
</reference>
<dbReference type="Gene3D" id="3.40.630.30">
    <property type="match status" value="1"/>
</dbReference>
<dbReference type="Proteomes" id="UP000054662">
    <property type="component" value="Unassembled WGS sequence"/>
</dbReference>
<evidence type="ECO:0000313" key="2">
    <source>
        <dbReference type="EMBL" id="KTD81212.1"/>
    </source>
</evidence>
<dbReference type="AlphaFoldDB" id="A0A0W1AIQ0"/>
<proteinExistence type="predicted"/>
<keyword evidence="2" id="KW-0808">Transferase</keyword>
<gene>
    <name evidence="2" type="ORF">Lwor_0890</name>
</gene>
<dbReference type="PATRIC" id="fig|45076.6.peg.968"/>
<name>A0A0W1AIQ0_9GAMM</name>